<dbReference type="GO" id="GO:0046540">
    <property type="term" value="C:U4/U6 x U5 tri-snRNP complex"/>
    <property type="evidence" value="ECO:0007669"/>
    <property type="project" value="InterPro"/>
</dbReference>
<feature type="compositionally biased region" description="Low complexity" evidence="7">
    <location>
        <begin position="583"/>
        <end position="594"/>
    </location>
</feature>
<protein>
    <recommendedName>
        <fullName evidence="10">SART-1 family protein</fullName>
    </recommendedName>
</protein>
<keyword evidence="4" id="KW-0508">mRNA splicing</keyword>
<evidence type="ECO:0008006" key="10">
    <source>
        <dbReference type="Google" id="ProtNLM"/>
    </source>
</evidence>
<keyword evidence="9" id="KW-1185">Reference proteome</keyword>
<feature type="region of interest" description="Disordered" evidence="7">
    <location>
        <begin position="383"/>
        <end position="439"/>
    </location>
</feature>
<dbReference type="Pfam" id="PF03343">
    <property type="entry name" value="SART-1"/>
    <property type="match status" value="1"/>
</dbReference>
<feature type="compositionally biased region" description="Acidic residues" evidence="7">
    <location>
        <begin position="604"/>
        <end position="613"/>
    </location>
</feature>
<reference evidence="8 9" key="1">
    <citation type="submission" date="2017-06" db="EMBL/GenBank/DDBJ databases">
        <title>A platform for efficient transgenesis in Macrostomum lignano, a flatworm model organism for stem cell research.</title>
        <authorList>
            <person name="Berezikov E."/>
        </authorList>
    </citation>
    <scope>NUCLEOTIDE SEQUENCE [LARGE SCALE GENOMIC DNA]</scope>
    <source>
        <strain evidence="8">DV1</strain>
        <tissue evidence="8">Whole organism</tissue>
    </source>
</reference>
<feature type="region of interest" description="Disordered" evidence="7">
    <location>
        <begin position="541"/>
        <end position="631"/>
    </location>
</feature>
<organism evidence="8 9">
    <name type="scientific">Macrostomum lignano</name>
    <dbReference type="NCBI Taxonomy" id="282301"/>
    <lineage>
        <taxon>Eukaryota</taxon>
        <taxon>Metazoa</taxon>
        <taxon>Spiralia</taxon>
        <taxon>Lophotrochozoa</taxon>
        <taxon>Platyhelminthes</taxon>
        <taxon>Rhabditophora</taxon>
        <taxon>Macrostomorpha</taxon>
        <taxon>Macrostomida</taxon>
        <taxon>Macrostomidae</taxon>
        <taxon>Macrostomum</taxon>
    </lineage>
</organism>
<keyword evidence="6" id="KW-0175">Coiled coil</keyword>
<keyword evidence="5" id="KW-0539">Nucleus</keyword>
<dbReference type="STRING" id="282301.A0A267E4G5"/>
<comment type="caution">
    <text evidence="8">The sequence shown here is derived from an EMBL/GenBank/DDBJ whole genome shotgun (WGS) entry which is preliminary data.</text>
</comment>
<dbReference type="InterPro" id="IPR005011">
    <property type="entry name" value="SNU66/SART1"/>
</dbReference>
<evidence type="ECO:0000256" key="4">
    <source>
        <dbReference type="ARBA" id="ARBA00023187"/>
    </source>
</evidence>
<feature type="compositionally biased region" description="Basic residues" evidence="7">
    <location>
        <begin position="383"/>
        <end position="393"/>
    </location>
</feature>
<evidence type="ECO:0000313" key="9">
    <source>
        <dbReference type="Proteomes" id="UP000215902"/>
    </source>
</evidence>
<gene>
    <name evidence="8" type="ORF">BOX15_Mlig011038g1</name>
</gene>
<dbReference type="AlphaFoldDB" id="A0A267E4G5"/>
<dbReference type="GO" id="GO:0045292">
    <property type="term" value="P:mRNA cis splicing, via spliceosome"/>
    <property type="evidence" value="ECO:0007669"/>
    <property type="project" value="TreeGrafter"/>
</dbReference>
<dbReference type="GO" id="GO:0000481">
    <property type="term" value="P:maturation of 5S rRNA"/>
    <property type="evidence" value="ECO:0007669"/>
    <property type="project" value="TreeGrafter"/>
</dbReference>
<feature type="compositionally biased region" description="Acidic residues" evidence="7">
    <location>
        <begin position="547"/>
        <end position="559"/>
    </location>
</feature>
<dbReference type="Pfam" id="PF19252">
    <property type="entry name" value="HIND"/>
    <property type="match status" value="1"/>
</dbReference>
<proteinExistence type="inferred from homology"/>
<dbReference type="Proteomes" id="UP000215902">
    <property type="component" value="Unassembled WGS sequence"/>
</dbReference>
<feature type="region of interest" description="Disordered" evidence="7">
    <location>
        <begin position="1"/>
        <end position="77"/>
    </location>
</feature>
<dbReference type="OrthoDB" id="5583at2759"/>
<dbReference type="PANTHER" id="PTHR14152">
    <property type="entry name" value="SQUAMOUS CELL CARCINOMA ANTIGEN RECOGNISED BY CYTOTOXIC T LYMPHOCYTES"/>
    <property type="match status" value="1"/>
</dbReference>
<evidence type="ECO:0000256" key="1">
    <source>
        <dbReference type="ARBA" id="ARBA00004123"/>
    </source>
</evidence>
<dbReference type="InterPro" id="IPR045347">
    <property type="entry name" value="HIND"/>
</dbReference>
<dbReference type="EMBL" id="NIVC01002618">
    <property type="protein sequence ID" value="PAA56451.1"/>
    <property type="molecule type" value="Genomic_DNA"/>
</dbReference>
<feature type="compositionally biased region" description="Low complexity" evidence="7">
    <location>
        <begin position="36"/>
        <end position="59"/>
    </location>
</feature>
<name>A0A267E4G5_9PLAT</name>
<feature type="region of interest" description="Disordered" evidence="7">
    <location>
        <begin position="457"/>
        <end position="494"/>
    </location>
</feature>
<comment type="subcellular location">
    <subcellularLocation>
        <location evidence="1">Nucleus</location>
    </subcellularLocation>
</comment>
<feature type="compositionally biased region" description="Basic residues" evidence="7">
    <location>
        <begin position="14"/>
        <end position="24"/>
    </location>
</feature>
<evidence type="ECO:0000256" key="2">
    <source>
        <dbReference type="ARBA" id="ARBA00006076"/>
    </source>
</evidence>
<evidence type="ECO:0000313" key="8">
    <source>
        <dbReference type="EMBL" id="PAA56451.1"/>
    </source>
</evidence>
<feature type="non-terminal residue" evidence="8">
    <location>
        <position position="1"/>
    </location>
</feature>
<feature type="coiled-coil region" evidence="6">
    <location>
        <begin position="165"/>
        <end position="195"/>
    </location>
</feature>
<accession>A0A267E4G5</accession>
<evidence type="ECO:0000256" key="6">
    <source>
        <dbReference type="SAM" id="Coils"/>
    </source>
</evidence>
<keyword evidence="3" id="KW-0507">mRNA processing</keyword>
<evidence type="ECO:0000256" key="5">
    <source>
        <dbReference type="ARBA" id="ARBA00023242"/>
    </source>
</evidence>
<dbReference type="PANTHER" id="PTHR14152:SF5">
    <property type="entry name" value="U4_U6.U5 TRI-SNRNP-ASSOCIATED PROTEIN 1"/>
    <property type="match status" value="1"/>
</dbReference>
<comment type="similarity">
    <text evidence="2">Belongs to the SNU66/SART1 family.</text>
</comment>
<evidence type="ECO:0000256" key="7">
    <source>
        <dbReference type="SAM" id="MobiDB-lite"/>
    </source>
</evidence>
<feature type="region of interest" description="Disordered" evidence="7">
    <location>
        <begin position="89"/>
        <end position="113"/>
    </location>
</feature>
<sequence>QAAMGTGDTSSKKSEKRKRRRRSRSASPAPPPPAPSSSSSQAQASSSSSSRRQQKQPQHQQDEEEQQSSGDVISLSIEETNKLRAKLGLKPLEVDSSASDPKAKPGSSSTNFLHAPAKSLTQAKHSAKVQERTLIGWQKREMREKLTRLRGLGDDSDEEDKDLSAAAWIERSRNLEAERRLAEQRAKELAELDAEFDVSRLVEADVASSAYSSNDLAGLRVAHSAKKFKEGQTTVLVLQDRGVLDSNDDDAAETLINVNMVDDERHAENVRNRAQVGSAWHAANAGLEGEAGLDDEDDELGGAAGPSVLAKYDSVIAADSASRKRAFVLAGGETEAPAAKSAAALARDAVAAASVSLDGPSELKLAADYLSAAEVAEAAKFKRRKRKVPKSRMLKADDLLPLVDDEEASKGRQEEGELVDEAPTMPGLTDAEIIEQTPSVADEALEDLQLLLERARRVQQQDGRRRPRQLPVVNRRDKQDQEEDSSGLPSASSGMVFDTTAEFCRSLGDASKAATAVAVAQAEARAAVADAAEAASFEASAAAADVDAGDDEDGLEDDYSIYGRRKQQQVGTWMEVDPESAMRQQQQQQQQPSREQYRRRTAADDEDSIDVSDAEQAGGGGAGGILEEEPELRKGGIGAALELARRKGYLESSGGRRDAAAGSSGVSGLRAKKVFQEDLRHDDIDAKFGRRDRLSFGGGGGGGGVQEFKELRNYKPDVKLEYTDDDGRVLNQKDAFDYLSHRFHGKGSGKKKTEKRLKKIKEEELLKSMGSSDTPLGTAEKLHAKLERQGTAYVCLSGRAAAASLPSGVSK</sequence>
<evidence type="ECO:0000256" key="3">
    <source>
        <dbReference type="ARBA" id="ARBA00022664"/>
    </source>
</evidence>